<proteinExistence type="inferred from homology"/>
<dbReference type="InterPro" id="IPR027417">
    <property type="entry name" value="P-loop_NTPase"/>
</dbReference>
<dbReference type="GO" id="GO:0015937">
    <property type="term" value="P:coenzyme A biosynthetic process"/>
    <property type="evidence" value="ECO:0007669"/>
    <property type="project" value="UniProtKB-UniRule"/>
</dbReference>
<keyword evidence="5 7" id="KW-0808">Transferase</keyword>
<evidence type="ECO:0000313" key="7">
    <source>
        <dbReference type="EMBL" id="XCN73159.1"/>
    </source>
</evidence>
<dbReference type="PROSITE" id="PS51219">
    <property type="entry name" value="DPCK"/>
    <property type="match status" value="1"/>
</dbReference>
<organism evidence="7">
    <name type="scientific">Candidatus Electrothrix aestuarii</name>
    <dbReference type="NCBI Taxonomy" id="3062594"/>
    <lineage>
        <taxon>Bacteria</taxon>
        <taxon>Pseudomonadati</taxon>
        <taxon>Thermodesulfobacteriota</taxon>
        <taxon>Desulfobulbia</taxon>
        <taxon>Desulfobulbales</taxon>
        <taxon>Desulfobulbaceae</taxon>
        <taxon>Candidatus Electrothrix</taxon>
    </lineage>
</organism>
<comment type="similarity">
    <text evidence="1 5">Belongs to the CoaE family.</text>
</comment>
<keyword evidence="5" id="KW-0963">Cytoplasm</keyword>
<dbReference type="SUPFAM" id="SSF52540">
    <property type="entry name" value="P-loop containing nucleoside triphosphate hydrolases"/>
    <property type="match status" value="1"/>
</dbReference>
<dbReference type="EC" id="2.7.1.24" evidence="5 6"/>
<reference evidence="7" key="1">
    <citation type="journal article" date="2024" name="Syst. Appl. Microbiol.">
        <title>First single-strain enrichments of Electrothrix cable bacteria, description of E. aestuarii sp. nov. and E. rattekaaiensis sp. nov., and proposal of a cable bacteria taxonomy following the rules of the SeqCode.</title>
        <authorList>
            <person name="Plum-Jensen L.E."/>
            <person name="Schramm A."/>
            <person name="Marshall I.P.G."/>
        </authorList>
    </citation>
    <scope>NUCLEOTIDE SEQUENCE</scope>
    <source>
        <strain evidence="7">Rat1</strain>
    </source>
</reference>
<reference evidence="7" key="2">
    <citation type="submission" date="2024-06" db="EMBL/GenBank/DDBJ databases">
        <authorList>
            <person name="Plum-Jensen L.E."/>
            <person name="Schramm A."/>
            <person name="Marshall I.P.G."/>
        </authorList>
    </citation>
    <scope>NUCLEOTIDE SEQUENCE</scope>
    <source>
        <strain evidence="7">Rat1</strain>
    </source>
</reference>
<comment type="pathway">
    <text evidence="5">Cofactor biosynthesis; coenzyme A biosynthesis; CoA from (R)-pantothenate: step 5/5.</text>
</comment>
<keyword evidence="3 5" id="KW-0067">ATP-binding</keyword>
<dbReference type="Pfam" id="PF01121">
    <property type="entry name" value="CoaE"/>
    <property type="match status" value="1"/>
</dbReference>
<keyword evidence="5 7" id="KW-0418">Kinase</keyword>
<dbReference type="PANTHER" id="PTHR10695">
    <property type="entry name" value="DEPHOSPHO-COA KINASE-RELATED"/>
    <property type="match status" value="1"/>
</dbReference>
<gene>
    <name evidence="5 7" type="primary">coaE</name>
    <name evidence="7" type="ORF">Q3M24_23300</name>
</gene>
<dbReference type="EMBL" id="CP159373">
    <property type="protein sequence ID" value="XCN73159.1"/>
    <property type="molecule type" value="Genomic_DNA"/>
</dbReference>
<keyword evidence="4 5" id="KW-0173">Coenzyme A biosynthesis</keyword>
<dbReference type="PANTHER" id="PTHR10695:SF46">
    <property type="entry name" value="BIFUNCTIONAL COENZYME A SYNTHASE-RELATED"/>
    <property type="match status" value="1"/>
</dbReference>
<dbReference type="CDD" id="cd02022">
    <property type="entry name" value="DPCK"/>
    <property type="match status" value="1"/>
</dbReference>
<comment type="catalytic activity">
    <reaction evidence="5">
        <text>3'-dephospho-CoA + ATP = ADP + CoA + H(+)</text>
        <dbReference type="Rhea" id="RHEA:18245"/>
        <dbReference type="ChEBI" id="CHEBI:15378"/>
        <dbReference type="ChEBI" id="CHEBI:30616"/>
        <dbReference type="ChEBI" id="CHEBI:57287"/>
        <dbReference type="ChEBI" id="CHEBI:57328"/>
        <dbReference type="ChEBI" id="CHEBI:456216"/>
        <dbReference type="EC" id="2.7.1.24"/>
    </reaction>
</comment>
<comment type="subcellular location">
    <subcellularLocation>
        <location evidence="5">Cytoplasm</location>
    </subcellularLocation>
</comment>
<dbReference type="NCBIfam" id="TIGR00152">
    <property type="entry name" value="dephospho-CoA kinase"/>
    <property type="match status" value="1"/>
</dbReference>
<dbReference type="KEGG" id="eaj:Q3M24_23300"/>
<dbReference type="GO" id="GO:0005737">
    <property type="term" value="C:cytoplasm"/>
    <property type="evidence" value="ECO:0007669"/>
    <property type="project" value="UniProtKB-SubCell"/>
</dbReference>
<dbReference type="GO" id="GO:0005524">
    <property type="term" value="F:ATP binding"/>
    <property type="evidence" value="ECO:0007669"/>
    <property type="project" value="UniProtKB-UniRule"/>
</dbReference>
<keyword evidence="2 5" id="KW-0547">Nucleotide-binding</keyword>
<comment type="function">
    <text evidence="5">Catalyzes the phosphorylation of the 3'-hydroxyl group of dephosphocoenzyme A to form coenzyme A.</text>
</comment>
<dbReference type="GO" id="GO:0004140">
    <property type="term" value="F:dephospho-CoA kinase activity"/>
    <property type="evidence" value="ECO:0007669"/>
    <property type="project" value="UniProtKB-UniRule"/>
</dbReference>
<evidence type="ECO:0000256" key="6">
    <source>
        <dbReference type="NCBIfam" id="TIGR00152"/>
    </source>
</evidence>
<evidence type="ECO:0000256" key="4">
    <source>
        <dbReference type="ARBA" id="ARBA00022993"/>
    </source>
</evidence>
<protein>
    <recommendedName>
        <fullName evidence="5 6">Dephospho-CoA kinase</fullName>
        <ecNumber evidence="5 6">2.7.1.24</ecNumber>
    </recommendedName>
    <alternativeName>
        <fullName evidence="5">Dephosphocoenzyme A kinase</fullName>
    </alternativeName>
</protein>
<dbReference type="AlphaFoldDB" id="A0AAU8LVB6"/>
<evidence type="ECO:0000256" key="1">
    <source>
        <dbReference type="ARBA" id="ARBA00009018"/>
    </source>
</evidence>
<sequence length="211" mass="23824">MQAEQLPSKKQEAPERRVIGVTGGIGSGKSRASSFLAQEYNLPLINLDIVCRDLLQPGNAGWQALRKLLPEDYFSPTGELDRAYFRQQLFADTSLREQVDATLHPLARQEMVQKIELLTGLVLVEIPLLFEAGWQDDVDCTLVIYADLTARIQRIIDRDQVSREQAQQAIATQQCLREKAAHADYVIDNSGSWQHTCALLHHWLTTILDET</sequence>
<dbReference type="Gene3D" id="3.40.50.300">
    <property type="entry name" value="P-loop containing nucleotide triphosphate hydrolases"/>
    <property type="match status" value="1"/>
</dbReference>
<dbReference type="InterPro" id="IPR001977">
    <property type="entry name" value="Depp_CoAkinase"/>
</dbReference>
<evidence type="ECO:0000256" key="5">
    <source>
        <dbReference type="HAMAP-Rule" id="MF_00376"/>
    </source>
</evidence>
<evidence type="ECO:0000256" key="2">
    <source>
        <dbReference type="ARBA" id="ARBA00022741"/>
    </source>
</evidence>
<name>A0AAU8LVB6_9BACT</name>
<evidence type="ECO:0000256" key="3">
    <source>
        <dbReference type="ARBA" id="ARBA00022840"/>
    </source>
</evidence>
<feature type="binding site" evidence="5">
    <location>
        <begin position="26"/>
        <end position="31"/>
    </location>
    <ligand>
        <name>ATP</name>
        <dbReference type="ChEBI" id="CHEBI:30616"/>
    </ligand>
</feature>
<dbReference type="HAMAP" id="MF_00376">
    <property type="entry name" value="Dephospho_CoA_kinase"/>
    <property type="match status" value="1"/>
</dbReference>
<accession>A0AAU8LVB6</accession>